<protein>
    <submittedName>
        <fullName evidence="1">Uncharacterized protein</fullName>
    </submittedName>
</protein>
<evidence type="ECO:0000313" key="3">
    <source>
        <dbReference type="Proteomes" id="UP000001203"/>
    </source>
</evidence>
<dbReference type="AlphaFoldDB" id="B1WTG9"/>
<dbReference type="STRING" id="43989.cce_4336"/>
<sequence>MTNEPIVNRSFETIEELEEVLIPRLKVLMKQPEFIRGLTCFHWWPTVHTCV</sequence>
<dbReference type="KEGG" id="cyt:cce_4336"/>
<accession>B1WTG9</accession>
<reference evidence="1 3" key="1">
    <citation type="journal article" date="2008" name="Proc. Natl. Acad. Sci. U.S.A.">
        <title>The genome of Cyanothece 51142, a unicellular diazotrophic cyanobacterium important in the marine nitrogen cycle.</title>
        <authorList>
            <person name="Welsh E.A."/>
            <person name="Liberton M."/>
            <person name="Stoeckel J."/>
            <person name="Loh T."/>
            <person name="Elvitigala T."/>
            <person name="Wang C."/>
            <person name="Wollam A."/>
            <person name="Fulton R.S."/>
            <person name="Clifton S.W."/>
            <person name="Jacobs J.M."/>
            <person name="Aurora R."/>
            <person name="Ghosh B.K."/>
            <person name="Sherman L.A."/>
            <person name="Smith R.D."/>
            <person name="Wilson R.K."/>
            <person name="Pakrasi H.B."/>
        </authorList>
    </citation>
    <scope>NUCLEOTIDE SEQUENCE [LARGE SCALE GENOMIC DNA]</scope>
    <source>
        <strain evidence="1">ATCC 51142</strain>
        <strain evidence="3">ATCC 51142 / BH68</strain>
    </source>
</reference>
<dbReference type="EMBL" id="CP000806">
    <property type="protein sequence ID" value="ACB54059.1"/>
    <property type="molecule type" value="Genomic_DNA"/>
</dbReference>
<dbReference type="Proteomes" id="UP000001203">
    <property type="component" value="Chromosome circular"/>
</dbReference>
<gene>
    <name evidence="1" type="ordered locus">cce_4336</name>
    <name evidence="2" type="ordered locus">cce_4711</name>
</gene>
<name>B1WTG9_CROS5</name>
<organism evidence="1 3">
    <name type="scientific">Crocosphaera subtropica (strain ATCC 51142 / BH68)</name>
    <name type="common">Cyanothece sp. (strain ATCC 51142)</name>
    <dbReference type="NCBI Taxonomy" id="43989"/>
    <lineage>
        <taxon>Bacteria</taxon>
        <taxon>Bacillati</taxon>
        <taxon>Cyanobacteriota</taxon>
        <taxon>Cyanophyceae</taxon>
        <taxon>Oscillatoriophycideae</taxon>
        <taxon>Chroococcales</taxon>
        <taxon>Aphanothecaceae</taxon>
        <taxon>Crocosphaera</taxon>
        <taxon>Crocosphaera subtropica</taxon>
    </lineage>
</organism>
<proteinExistence type="predicted"/>
<dbReference type="KEGG" id="cyt:cce_4711"/>
<dbReference type="HOGENOM" id="CLU_056788_6_3_3"/>
<dbReference type="EMBL" id="CP000806">
    <property type="protein sequence ID" value="ACB53684.1"/>
    <property type="molecule type" value="Genomic_DNA"/>
</dbReference>
<evidence type="ECO:0000313" key="1">
    <source>
        <dbReference type="EMBL" id="ACB53684.1"/>
    </source>
</evidence>
<keyword evidence="3" id="KW-1185">Reference proteome</keyword>
<evidence type="ECO:0000313" key="2">
    <source>
        <dbReference type="EMBL" id="ACB54059.1"/>
    </source>
</evidence>